<proteinExistence type="predicted"/>
<organism evidence="1 2">
    <name type="scientific">Nannocystis bainbridge</name>
    <dbReference type="NCBI Taxonomy" id="2995303"/>
    <lineage>
        <taxon>Bacteria</taxon>
        <taxon>Pseudomonadati</taxon>
        <taxon>Myxococcota</taxon>
        <taxon>Polyangia</taxon>
        <taxon>Nannocystales</taxon>
        <taxon>Nannocystaceae</taxon>
        <taxon>Nannocystis</taxon>
    </lineage>
</organism>
<evidence type="ECO:0000313" key="1">
    <source>
        <dbReference type="EMBL" id="MDC0716663.1"/>
    </source>
</evidence>
<evidence type="ECO:0000313" key="2">
    <source>
        <dbReference type="Proteomes" id="UP001221686"/>
    </source>
</evidence>
<comment type="caution">
    <text evidence="1">The sequence shown here is derived from an EMBL/GenBank/DDBJ whole genome shotgun (WGS) entry which is preliminary data.</text>
</comment>
<name>A0ABT5DSR7_9BACT</name>
<protein>
    <submittedName>
        <fullName evidence="1">Uncharacterized protein</fullName>
    </submittedName>
</protein>
<reference evidence="1 2" key="1">
    <citation type="submission" date="2022-11" db="EMBL/GenBank/DDBJ databases">
        <title>Minimal conservation of predation-associated metabolite biosynthetic gene clusters underscores biosynthetic potential of Myxococcota including descriptions for ten novel species: Archangium lansinium sp. nov., Myxococcus landrumus sp. nov., Nannocystis bai.</title>
        <authorList>
            <person name="Ahearne A."/>
            <person name="Stevens C."/>
            <person name="Dowd S."/>
        </authorList>
    </citation>
    <scope>NUCLEOTIDE SEQUENCE [LARGE SCALE GENOMIC DNA]</scope>
    <source>
        <strain evidence="1 2">BB15-2</strain>
    </source>
</reference>
<dbReference type="Proteomes" id="UP001221686">
    <property type="component" value="Unassembled WGS sequence"/>
</dbReference>
<keyword evidence="2" id="KW-1185">Reference proteome</keyword>
<dbReference type="EMBL" id="JAQNDL010000001">
    <property type="protein sequence ID" value="MDC0716663.1"/>
    <property type="molecule type" value="Genomic_DNA"/>
</dbReference>
<dbReference type="RefSeq" id="WP_272085154.1">
    <property type="nucleotide sequence ID" value="NZ_JAQNDL010000001.1"/>
</dbReference>
<gene>
    <name evidence="1" type="ORF">POL25_07155</name>
</gene>
<accession>A0ABT5DSR7</accession>
<sequence>MPNVLAFTQSSHNLTAPVTGGLAILAIATDITEAIYVNVHEAESN</sequence>